<dbReference type="Pfam" id="PF00646">
    <property type="entry name" value="F-box"/>
    <property type="match status" value="1"/>
</dbReference>
<dbReference type="PROSITE" id="PS50181">
    <property type="entry name" value="FBOX"/>
    <property type="match status" value="1"/>
</dbReference>
<dbReference type="SMART" id="SM00256">
    <property type="entry name" value="FBOX"/>
    <property type="match status" value="1"/>
</dbReference>
<reference evidence="2 4" key="1">
    <citation type="journal article" date="2011" name="Nature">
        <title>The Medicago genome provides insight into the evolution of rhizobial symbioses.</title>
        <authorList>
            <person name="Young N.D."/>
            <person name="Debelle F."/>
            <person name="Oldroyd G.E."/>
            <person name="Geurts R."/>
            <person name="Cannon S.B."/>
            <person name="Udvardi M.K."/>
            <person name="Benedito V.A."/>
            <person name="Mayer K.F."/>
            <person name="Gouzy J."/>
            <person name="Schoof H."/>
            <person name="Van de Peer Y."/>
            <person name="Proost S."/>
            <person name="Cook D.R."/>
            <person name="Meyers B.C."/>
            <person name="Spannagl M."/>
            <person name="Cheung F."/>
            <person name="De Mita S."/>
            <person name="Krishnakumar V."/>
            <person name="Gundlach H."/>
            <person name="Zhou S."/>
            <person name="Mudge J."/>
            <person name="Bharti A.K."/>
            <person name="Murray J.D."/>
            <person name="Naoumkina M.A."/>
            <person name="Rosen B."/>
            <person name="Silverstein K.A."/>
            <person name="Tang H."/>
            <person name="Rombauts S."/>
            <person name="Zhao P.X."/>
            <person name="Zhou P."/>
            <person name="Barbe V."/>
            <person name="Bardou P."/>
            <person name="Bechner M."/>
            <person name="Bellec A."/>
            <person name="Berger A."/>
            <person name="Berges H."/>
            <person name="Bidwell S."/>
            <person name="Bisseling T."/>
            <person name="Choisne N."/>
            <person name="Couloux A."/>
            <person name="Denny R."/>
            <person name="Deshpande S."/>
            <person name="Dai X."/>
            <person name="Doyle J.J."/>
            <person name="Dudez A.M."/>
            <person name="Farmer A.D."/>
            <person name="Fouteau S."/>
            <person name="Franken C."/>
            <person name="Gibelin C."/>
            <person name="Gish J."/>
            <person name="Goldstein S."/>
            <person name="Gonzalez A.J."/>
            <person name="Green P.J."/>
            <person name="Hallab A."/>
            <person name="Hartog M."/>
            <person name="Hua A."/>
            <person name="Humphray S.J."/>
            <person name="Jeong D.H."/>
            <person name="Jing Y."/>
            <person name="Jocker A."/>
            <person name="Kenton S.M."/>
            <person name="Kim D.J."/>
            <person name="Klee K."/>
            <person name="Lai H."/>
            <person name="Lang C."/>
            <person name="Lin S."/>
            <person name="Macmil S.L."/>
            <person name="Magdelenat G."/>
            <person name="Matthews L."/>
            <person name="McCorrison J."/>
            <person name="Monaghan E.L."/>
            <person name="Mun J.H."/>
            <person name="Najar F.Z."/>
            <person name="Nicholson C."/>
            <person name="Noirot C."/>
            <person name="O'Bleness M."/>
            <person name="Paule C.R."/>
            <person name="Poulain J."/>
            <person name="Prion F."/>
            <person name="Qin B."/>
            <person name="Qu C."/>
            <person name="Retzel E.F."/>
            <person name="Riddle C."/>
            <person name="Sallet E."/>
            <person name="Samain S."/>
            <person name="Samson N."/>
            <person name="Sanders I."/>
            <person name="Saurat O."/>
            <person name="Scarpelli C."/>
            <person name="Schiex T."/>
            <person name="Segurens B."/>
            <person name="Severin A.J."/>
            <person name="Sherrier D.J."/>
            <person name="Shi R."/>
            <person name="Sims S."/>
            <person name="Singer S.R."/>
            <person name="Sinharoy S."/>
            <person name="Sterck L."/>
            <person name="Viollet A."/>
            <person name="Wang B.B."/>
            <person name="Wang K."/>
            <person name="Wang M."/>
            <person name="Wang X."/>
            <person name="Warfsmann J."/>
            <person name="Weissenbach J."/>
            <person name="White D.D."/>
            <person name="White J.D."/>
            <person name="Wiley G.B."/>
            <person name="Wincker P."/>
            <person name="Xing Y."/>
            <person name="Yang L."/>
            <person name="Yao Z."/>
            <person name="Ying F."/>
            <person name="Zhai J."/>
            <person name="Zhou L."/>
            <person name="Zuber A."/>
            <person name="Denarie J."/>
            <person name="Dixon R.A."/>
            <person name="May G.D."/>
            <person name="Schwartz D.C."/>
            <person name="Rogers J."/>
            <person name="Quetier F."/>
            <person name="Town C.D."/>
            <person name="Roe B.A."/>
        </authorList>
    </citation>
    <scope>NUCLEOTIDE SEQUENCE [LARGE SCALE GENOMIC DNA]</scope>
    <source>
        <strain evidence="2">A17</strain>
        <strain evidence="3 4">cv. Jemalong A17</strain>
    </source>
</reference>
<keyword evidence="4" id="KW-1185">Reference proteome</keyword>
<dbReference type="InterPro" id="IPR032675">
    <property type="entry name" value="LRR_dom_sf"/>
</dbReference>
<dbReference type="SMART" id="SM00579">
    <property type="entry name" value="FBD"/>
    <property type="match status" value="1"/>
</dbReference>
<dbReference type="PaxDb" id="3880-AES96638"/>
<name>G7KCI1_MEDTR</name>
<dbReference type="InterPro" id="IPR050232">
    <property type="entry name" value="FBL13/AtMIF1-like"/>
</dbReference>
<dbReference type="SUPFAM" id="SSF52047">
    <property type="entry name" value="RNI-like"/>
    <property type="match status" value="1"/>
</dbReference>
<accession>G7KCI1</accession>
<sequence>MSAKVDTLNDFPDEILTHILSLLPCKDAFRFTVLSKRWISLCHSLSSLEIDDKGVNNSKDWIYFRRFMDKVMLSPRAQSLTLKSLDLGCWSQLWEDEPDDWLEAAKRRGLEKLTLFSFNLRLAPSSMLHCSVDLPFLKSLIMNQIFFEDKEDFMKLFFGCPKLEYLSIHGIKANGTIVEANAGVPVGGYFKHLSKLTRARISLISVPLIAVYNVKFLSVWIERSLSDKEINSFDKSLPMFENITRLQLSWSPSISVHDWEVVLKMLQNCPKLQTLTIVKANNSTTIDWEYPDHVPECVSSHLTNFKVIGSEACEADFRFATYILRNARLLQVMSIHHSLHANLSSCPRISPTCKLIQ</sequence>
<evidence type="ECO:0000259" key="1">
    <source>
        <dbReference type="PROSITE" id="PS50181"/>
    </source>
</evidence>
<dbReference type="PANTHER" id="PTHR31900:SF34">
    <property type="entry name" value="EMB|CAB62440.1-RELATED"/>
    <property type="match status" value="1"/>
</dbReference>
<dbReference type="InterPro" id="IPR036047">
    <property type="entry name" value="F-box-like_dom_sf"/>
</dbReference>
<gene>
    <name evidence="2" type="ordered locus">MTR_5g039450</name>
</gene>
<evidence type="ECO:0000313" key="2">
    <source>
        <dbReference type="EMBL" id="AES96638.2"/>
    </source>
</evidence>
<organism evidence="2 4">
    <name type="scientific">Medicago truncatula</name>
    <name type="common">Barrel medic</name>
    <name type="synonym">Medicago tribuloides</name>
    <dbReference type="NCBI Taxonomy" id="3880"/>
    <lineage>
        <taxon>Eukaryota</taxon>
        <taxon>Viridiplantae</taxon>
        <taxon>Streptophyta</taxon>
        <taxon>Embryophyta</taxon>
        <taxon>Tracheophyta</taxon>
        <taxon>Spermatophyta</taxon>
        <taxon>Magnoliopsida</taxon>
        <taxon>eudicotyledons</taxon>
        <taxon>Gunneridae</taxon>
        <taxon>Pentapetalae</taxon>
        <taxon>rosids</taxon>
        <taxon>fabids</taxon>
        <taxon>Fabales</taxon>
        <taxon>Fabaceae</taxon>
        <taxon>Papilionoideae</taxon>
        <taxon>50 kb inversion clade</taxon>
        <taxon>NPAAA clade</taxon>
        <taxon>Hologalegina</taxon>
        <taxon>IRL clade</taxon>
        <taxon>Trifolieae</taxon>
        <taxon>Medicago</taxon>
    </lineage>
</organism>
<dbReference type="AlphaFoldDB" id="G7KCI1"/>
<dbReference type="SUPFAM" id="SSF81383">
    <property type="entry name" value="F-box domain"/>
    <property type="match status" value="1"/>
</dbReference>
<dbReference type="Gene3D" id="1.20.1280.50">
    <property type="match status" value="1"/>
</dbReference>
<reference evidence="3" key="3">
    <citation type="submission" date="2015-04" db="UniProtKB">
        <authorList>
            <consortium name="EnsemblPlants"/>
        </authorList>
    </citation>
    <scope>IDENTIFICATION</scope>
    <source>
        <strain evidence="3">cv. Jemalong A17</strain>
    </source>
</reference>
<dbReference type="STRING" id="3880.G7KCI1"/>
<dbReference type="PANTHER" id="PTHR31900">
    <property type="entry name" value="F-BOX/RNI SUPERFAMILY PROTEIN-RELATED"/>
    <property type="match status" value="1"/>
</dbReference>
<dbReference type="EMBL" id="CM001221">
    <property type="protein sequence ID" value="AES96638.2"/>
    <property type="molecule type" value="Genomic_DNA"/>
</dbReference>
<evidence type="ECO:0000313" key="4">
    <source>
        <dbReference type="Proteomes" id="UP000002051"/>
    </source>
</evidence>
<dbReference type="InterPro" id="IPR006566">
    <property type="entry name" value="FBD"/>
</dbReference>
<proteinExistence type="predicted"/>
<protein>
    <submittedName>
        <fullName evidence="2">F-box/RNI/FBD-like domain protein</fullName>
    </submittedName>
</protein>
<dbReference type="Gene3D" id="3.80.10.10">
    <property type="entry name" value="Ribonuclease Inhibitor"/>
    <property type="match status" value="1"/>
</dbReference>
<dbReference type="InterPro" id="IPR001810">
    <property type="entry name" value="F-box_dom"/>
</dbReference>
<dbReference type="Pfam" id="PF08387">
    <property type="entry name" value="FBD"/>
    <property type="match status" value="1"/>
</dbReference>
<dbReference type="EnsemblPlants" id="AES96638">
    <property type="protein sequence ID" value="AES96638"/>
    <property type="gene ID" value="MTR_5g039450"/>
</dbReference>
<feature type="domain" description="F-box" evidence="1">
    <location>
        <begin position="5"/>
        <end position="41"/>
    </location>
</feature>
<dbReference type="HOGENOM" id="CLU_010721_1_0_1"/>
<evidence type="ECO:0000313" key="3">
    <source>
        <dbReference type="EnsemblPlants" id="AES96638"/>
    </source>
</evidence>
<dbReference type="Proteomes" id="UP000002051">
    <property type="component" value="Chromosome 5"/>
</dbReference>
<reference evidence="2 4" key="2">
    <citation type="journal article" date="2014" name="BMC Genomics">
        <title>An improved genome release (version Mt4.0) for the model legume Medicago truncatula.</title>
        <authorList>
            <person name="Tang H."/>
            <person name="Krishnakumar V."/>
            <person name="Bidwell S."/>
            <person name="Rosen B."/>
            <person name="Chan A."/>
            <person name="Zhou S."/>
            <person name="Gentzbittel L."/>
            <person name="Childs K.L."/>
            <person name="Yandell M."/>
            <person name="Gundlach H."/>
            <person name="Mayer K.F."/>
            <person name="Schwartz D.C."/>
            <person name="Town C.D."/>
        </authorList>
    </citation>
    <scope>GENOME REANNOTATION</scope>
    <source>
        <strain evidence="3 4">cv. Jemalong A17</strain>
    </source>
</reference>
<accession>A0A0C3XI03</accession>